<evidence type="ECO:0000313" key="3">
    <source>
        <dbReference type="Proteomes" id="UP000538666"/>
    </source>
</evidence>
<dbReference type="InterPro" id="IPR037171">
    <property type="entry name" value="NagB/RpiA_transferase-like"/>
</dbReference>
<evidence type="ECO:0000313" key="2">
    <source>
        <dbReference type="EMBL" id="MBB6145353.1"/>
    </source>
</evidence>
<organism evidence="2 3">
    <name type="scientific">Silvibacterium bohemicum</name>
    <dbReference type="NCBI Taxonomy" id="1577686"/>
    <lineage>
        <taxon>Bacteria</taxon>
        <taxon>Pseudomonadati</taxon>
        <taxon>Acidobacteriota</taxon>
        <taxon>Terriglobia</taxon>
        <taxon>Terriglobales</taxon>
        <taxon>Acidobacteriaceae</taxon>
        <taxon>Silvibacterium</taxon>
    </lineage>
</organism>
<protein>
    <submittedName>
        <fullName evidence="2">L-lactate dehydrogenase complex protein LldG</fullName>
    </submittedName>
</protein>
<dbReference type="Proteomes" id="UP000538666">
    <property type="component" value="Unassembled WGS sequence"/>
</dbReference>
<dbReference type="EMBL" id="JACHEK010000006">
    <property type="protein sequence ID" value="MBB6145353.1"/>
    <property type="molecule type" value="Genomic_DNA"/>
</dbReference>
<gene>
    <name evidence="2" type="ORF">HNQ77_003311</name>
</gene>
<reference evidence="2 3" key="1">
    <citation type="submission" date="2020-08" db="EMBL/GenBank/DDBJ databases">
        <title>Genomic Encyclopedia of Type Strains, Phase IV (KMG-IV): sequencing the most valuable type-strain genomes for metagenomic binning, comparative biology and taxonomic classification.</title>
        <authorList>
            <person name="Goeker M."/>
        </authorList>
    </citation>
    <scope>NUCLEOTIDE SEQUENCE [LARGE SCALE GENOMIC DNA]</scope>
    <source>
        <strain evidence="2 3">DSM 103733</strain>
    </source>
</reference>
<dbReference type="Gene3D" id="3.40.50.10420">
    <property type="entry name" value="NagB/RpiA/CoA transferase-like"/>
    <property type="match status" value="1"/>
</dbReference>
<sequence length="250" mass="27370">MPERTEARAQILERIRAAKPQAPPSDAAAAWEKIRREYKVAPDLPPAEILHLLEDRLRDYDAQVFHCVPAEIAGAIARALQQRDKQNIVIAAGTPNEWLPPDFHFVEDSNLDAHALDQLDGVLTGATLAIADTGTIVLQNVPGQGRRASTLMPDYHLCVLFASQVLQSVPQAMRMLEQTATLPTTFFSGPSATADIEMTRIKGVHGPRFLDVILVQDIVQVRWMASDDSPPMKSISVSIGSLFPNECCSG</sequence>
<evidence type="ECO:0000259" key="1">
    <source>
        <dbReference type="Pfam" id="PF02589"/>
    </source>
</evidence>
<dbReference type="RefSeq" id="WP_082125828.1">
    <property type="nucleotide sequence ID" value="NZ_JACHEK010000006.1"/>
</dbReference>
<name>A0A841JVD1_9BACT</name>
<dbReference type="OrthoDB" id="9794157at2"/>
<dbReference type="AlphaFoldDB" id="A0A841JVD1"/>
<dbReference type="PANTHER" id="PTHR43682">
    <property type="entry name" value="LACTATE UTILIZATION PROTEIN C"/>
    <property type="match status" value="1"/>
</dbReference>
<comment type="caution">
    <text evidence="2">The sequence shown here is derived from an EMBL/GenBank/DDBJ whole genome shotgun (WGS) entry which is preliminary data.</text>
</comment>
<keyword evidence="3" id="KW-1185">Reference proteome</keyword>
<dbReference type="PANTHER" id="PTHR43682:SF1">
    <property type="entry name" value="LACTATE UTILIZATION PROTEIN C"/>
    <property type="match status" value="1"/>
</dbReference>
<dbReference type="SUPFAM" id="SSF100950">
    <property type="entry name" value="NagB/RpiA/CoA transferase-like"/>
    <property type="match status" value="1"/>
</dbReference>
<dbReference type="InterPro" id="IPR024185">
    <property type="entry name" value="FTHF_cligase-like_sf"/>
</dbReference>
<accession>A0A841JVD1</accession>
<dbReference type="InterPro" id="IPR003741">
    <property type="entry name" value="LUD_dom"/>
</dbReference>
<dbReference type="Pfam" id="PF02589">
    <property type="entry name" value="LUD_dom"/>
    <property type="match status" value="1"/>
</dbReference>
<proteinExistence type="predicted"/>
<feature type="domain" description="LUD" evidence="1">
    <location>
        <begin position="114"/>
        <end position="215"/>
    </location>
</feature>